<evidence type="ECO:0000256" key="3">
    <source>
        <dbReference type="ARBA" id="ARBA00022771"/>
    </source>
</evidence>
<dbReference type="SUPFAM" id="SSF57903">
    <property type="entry name" value="FYVE/PHD zinc finger"/>
    <property type="match status" value="2"/>
</dbReference>
<dbReference type="GO" id="GO:0016589">
    <property type="term" value="C:NURF complex"/>
    <property type="evidence" value="ECO:0007669"/>
    <property type="project" value="InterPro"/>
</dbReference>
<feature type="compositionally biased region" description="Basic and acidic residues" evidence="9">
    <location>
        <begin position="2162"/>
        <end position="2172"/>
    </location>
</feature>
<dbReference type="PANTHER" id="PTHR45975">
    <property type="entry name" value="NUCLEOSOME-REMODELING FACTOR SUBUNIT BPTF"/>
    <property type="match status" value="1"/>
</dbReference>
<evidence type="ECO:0000256" key="5">
    <source>
        <dbReference type="ARBA" id="ARBA00023117"/>
    </source>
</evidence>
<feature type="compositionally biased region" description="Basic and acidic residues" evidence="9">
    <location>
        <begin position="2915"/>
        <end position="2933"/>
    </location>
</feature>
<dbReference type="PROSITE" id="PS50827">
    <property type="entry name" value="DDT"/>
    <property type="match status" value="1"/>
</dbReference>
<dbReference type="Pfam" id="PF15612">
    <property type="entry name" value="WHIM1"/>
    <property type="match status" value="1"/>
</dbReference>
<feature type="compositionally biased region" description="Low complexity" evidence="9">
    <location>
        <begin position="2196"/>
        <end position="2216"/>
    </location>
</feature>
<feature type="compositionally biased region" description="Gly residues" evidence="9">
    <location>
        <begin position="1992"/>
        <end position="2013"/>
    </location>
</feature>
<dbReference type="InterPro" id="IPR038028">
    <property type="entry name" value="BPTF"/>
</dbReference>
<evidence type="ECO:0000259" key="11">
    <source>
        <dbReference type="PROSITE" id="PS50016"/>
    </source>
</evidence>
<feature type="region of interest" description="Disordered" evidence="9">
    <location>
        <begin position="2782"/>
        <end position="2960"/>
    </location>
</feature>
<evidence type="ECO:0000259" key="12">
    <source>
        <dbReference type="PROSITE" id="PS50827"/>
    </source>
</evidence>
<dbReference type="CDD" id="cd20404">
    <property type="entry name" value="Tudor_Agenet_AtEML-like"/>
    <property type="match status" value="1"/>
</dbReference>
<evidence type="ECO:0000313" key="14">
    <source>
        <dbReference type="Proteomes" id="UP000324585"/>
    </source>
</evidence>
<dbReference type="PROSITE" id="PS50014">
    <property type="entry name" value="BROMODOMAIN_2"/>
    <property type="match status" value="2"/>
</dbReference>
<feature type="compositionally biased region" description="Polar residues" evidence="9">
    <location>
        <begin position="1711"/>
        <end position="1729"/>
    </location>
</feature>
<feature type="region of interest" description="Disordered" evidence="9">
    <location>
        <begin position="2148"/>
        <end position="2234"/>
    </location>
</feature>
<dbReference type="SUPFAM" id="SSF47370">
    <property type="entry name" value="Bromodomain"/>
    <property type="match status" value="2"/>
</dbReference>
<dbReference type="SMART" id="SM00249">
    <property type="entry name" value="PHD"/>
    <property type="match status" value="4"/>
</dbReference>
<feature type="domain" description="Bromo" evidence="10">
    <location>
        <begin position="2104"/>
        <end position="2272"/>
    </location>
</feature>
<dbReference type="InterPro" id="IPR036427">
    <property type="entry name" value="Bromodomain-like_sf"/>
</dbReference>
<dbReference type="Pfam" id="PF02791">
    <property type="entry name" value="DDT"/>
    <property type="match status" value="1"/>
</dbReference>
<feature type="compositionally biased region" description="Low complexity" evidence="9">
    <location>
        <begin position="89"/>
        <end position="105"/>
    </location>
</feature>
<feature type="region of interest" description="Disordered" evidence="9">
    <location>
        <begin position="2048"/>
        <end position="2089"/>
    </location>
</feature>
<dbReference type="GO" id="GO:0008270">
    <property type="term" value="F:zinc ion binding"/>
    <property type="evidence" value="ECO:0007669"/>
    <property type="project" value="UniProtKB-KW"/>
</dbReference>
<dbReference type="CDD" id="cd04369">
    <property type="entry name" value="Bromodomain"/>
    <property type="match status" value="1"/>
</dbReference>
<dbReference type="EMBL" id="VRMN01000012">
    <property type="protein sequence ID" value="KAA8491662.1"/>
    <property type="molecule type" value="Genomic_DNA"/>
</dbReference>
<dbReference type="InterPro" id="IPR019787">
    <property type="entry name" value="Znf_PHD-finger"/>
</dbReference>
<organism evidence="13 14">
    <name type="scientific">Porphyridium purpureum</name>
    <name type="common">Red alga</name>
    <name type="synonym">Porphyridium cruentum</name>
    <dbReference type="NCBI Taxonomy" id="35688"/>
    <lineage>
        <taxon>Eukaryota</taxon>
        <taxon>Rhodophyta</taxon>
        <taxon>Bangiophyceae</taxon>
        <taxon>Porphyridiales</taxon>
        <taxon>Porphyridiaceae</taxon>
        <taxon>Porphyridium</taxon>
    </lineage>
</organism>
<dbReference type="CDD" id="cd15571">
    <property type="entry name" value="ePHD"/>
    <property type="match status" value="1"/>
</dbReference>
<proteinExistence type="predicted"/>
<dbReference type="InterPro" id="IPR013083">
    <property type="entry name" value="Znf_RING/FYVE/PHD"/>
</dbReference>
<feature type="domain" description="PHD-type" evidence="11">
    <location>
        <begin position="481"/>
        <end position="529"/>
    </location>
</feature>
<feature type="compositionally biased region" description="Basic and acidic residues" evidence="9">
    <location>
        <begin position="1733"/>
        <end position="1747"/>
    </location>
</feature>
<evidence type="ECO:0000259" key="10">
    <source>
        <dbReference type="PROSITE" id="PS50014"/>
    </source>
</evidence>
<evidence type="ECO:0000256" key="6">
    <source>
        <dbReference type="ARBA" id="ARBA00023242"/>
    </source>
</evidence>
<feature type="compositionally biased region" description="Low complexity" evidence="9">
    <location>
        <begin position="2869"/>
        <end position="2886"/>
    </location>
</feature>
<sequence>MARGWITRGEGAGRKRPRAMGWEDELNEEDAAAIAEAAAQSPRRSRRGARAAPAPPRPQRWRRSRMAPRRRALAWRRRRRAAGKETPPARAATAAAAVRLRAAARAGRRRGCRRVPARQQHRRPAESERSSGASAAEPEADDGDNAEEEDESGPSEDDDEEEAQEEEEEEGRGGGRTFAPKRRPSRRARRLNNVTAAADARRSNESLFPALLDEMASWPRHEASAVDARLIGQYAFLRSFSAQLFLSPFALNAYVVAVKSAAPSALLDELFIGILKILAFSACPMQFVPTTGPGASAALASMGLGNEMNGNSLGVDAFIDDYTAPPTGSPGAGSVAYLAQLQQFGSAGILDAYFVPFGDRLVWPPRRMWFFLDRLTWQEFLRRFVASRAALLPARHAKSLRAPLHALQRVEFSALDVECKLDLLDFLMDELADSDFVRPEMALRERDRDPRDPRDSIHVCDLTALEIAKRRARPTSSLSNVEFCVLCGQGGSLVCCDTCSRSFHAKCITESEARLETVETYVCEECSVHVFGNPRTDLRIGALGKSYDKEQPEGKNQLIYVPYGRPTDLDLSDRGGAFPSKYAAPLLSRAVAPHDEDLARQVTDHAAAFTEQGRQVVPASAPPPSAAAAGASVPMSSPRIRQMQQTLAQEAFAGSDGAGTGASQQDAHARGFDFAIRERDLATLMTYKNKYRYGVLRSFTKYGYFNQNLGGNLTLTQKRFAWPIPTQAIINQQLKSGQLKLGARGGKHSSMHASSTALATRPDLLTVSGSPYVHQTQLRLFVTPDVPAVTAMSSVATLPPFTTRDQQWMAYRVFQGVANHLLSVESEVYVFAESEWSAPGFRARWISKVKSATEPWQLACLMLQLEEALRPLCFDERWFATDDDTPKLNFGMWWAGLRANRIRRVSSQVARQYGRIAGKRRIPGMLYGPGHSVCVQSRQSSWRRRVANVRTLAAVALELRILDNCMRWSEIKKDVCLERAADAAGRAFSFAAYSMRKEGTETDKLVDELMSVSHRKARTGSERYAEELRRTEQIMAVAEDLKRSGRKARMAGMNTTLAESQAMDGVTGYNMLSGTASGTKLNPLSFGASMNAMAGGGAFAVPSGVAAGSFAAPSSAEQIARMFAGINPYTMVNAGDRGDLMLAGHIMARRKTTQPLHESQSERLGQLWMNLEGWSPHVFDYLVQIRSVVPKMSAVPRGMGIGSGMTSVVGVGAIGEAVDAPEEVWVREGALPLWVVRAYEEKKRRDDEYKYYVKHASVLQRPSVESMNATMDEPLSLHASPTGLLDGNSAGLASMTGSDLVMMESSHAPPGTIRLSLGGHGSDGVGNLSGGGAGEMTTINIMNPLLRKRKMWKRHREAYEAMRKQQWELERVTAKHNIRVIWGYNYGNNAQPFVCKCGMCASAAASLSDLRSNVFAINFQVLANAALLFARSMECVVCERRYHTCLFEEEVHGVFVHAYGPSPSESVTLPAAAGSQGVFVCLDCSTRARPFGSREDVGGGTCHATLWKLLHLAVLTDHKAHPERLERLRQSGEEGNEWWRVKGAVGVRLGLPAYSLQHVNEMCDVCLQYGDDHVSLLGQCKTCKVSVHARCYALGHPMSIAFRPLFEELCRNEQWECSRCRFPAGQQDYPELEEELENESALAIARNQRCLLCHAQDGAFRMVQKQCVQRLLETPATRDVLLEMDERENESETSTLLGDASREGPADSAPCGTSPSAGRTLSNDGTKTSMDVEPDRSKDDPSARTDEANAENDIEENAHASRMVHDSEAQTRVQRSGGREISGNQQAAEVMQRKVEHALQVPRWVHTQCALCTPECSFETHSGLVTGLQDVPERRFRATCNICGSACGISKLTCTAPGCEQACHVRCALRRTKNSNHGPPTVAGTVAGAGAPCPKNQASDEMVSDSQSESASQWAVYVSEVTYGFDFSGYCGLHVNKAQSDLVCSVDQFVAASSALVGENMKLALSTATEILEQQIAAAEAREQAELRGSGSTAGGGGANAGGLGTARPGGGVRSRKNDKRGGGSGSAGPKKVRMRLGEFGEAIEVQLDGGKNSKSSKKGGAGGGLLGTNLATKSPPAPRRPPRVLGWAPSWRPKTIELIKALMKEPEAEPFNDKVDWKALGLLDYRNIVKKAVDLGMVLRNLEADEAADSAAVPSLTDASRPGDEAVKVEENNDDEEMQGRGLRRRRDSVRKSEPSPTVASSAAAAALPPAAPRAGEPTLASGQEEAQDGVQAAAQASGGLNYESLIRVSQDIELIFTNCRRYNGHTPESEIMQQMRSLMSKWQRMWLDTFGEEYLFRRFGMRCLQSRALRGLGGDAPTRASEQEVDGALPGSEQSLSIEQRAKQVVDALAMRVEAPYLARRTPAWDAIEKAAAAAKESPGIESLEELRIRICKAVIALEGRGVVSAGKNKNKVKNGQPPDKERKLKRMFEAVWRNSGCASELKKCLFGKPHLQPWKDPMEDTSRLRKVIIDGGDETQHDAGVQSIGGDPEQQPLALPAAMALVSVDERLDVEAVKDWKKVALKLVDKVIKHADSVAVDVFTKAVPSSVPEYREIIKRPMDLGTIRAKLVGDKYTSRSQVVSDFDLMCKNCRDFNGSNPEESWVTATCYEIEHAFQQSWADAGLGETTGRRMFYEQRRKELQLRGDTDACKLARLGAKCIGARVELYRADERKYFSASITGYDEYRGWHYVKWDRFQGGETELLPLVNERARVRTSDLPDAAAHEWDAIRPLKMVVTGSDQDPDVPEVQQLKNKMTVAVGTGKGGAKRVIVPIRRVVLVKRPRSSPDESEPASGTSEPPADDQTQTKRSRRADQDTATRPPEENVGGAHVEPSSSNKPLSVRVKVKVGPSEEPKNRSEAGQSTKSRSDAGVKSSSSAVSGASARSKTGSRSRPTRDQLKIEPVIAKPVAVPAERPSRGSDRQKADSRARVESAPKGPANSSAGSKAKTEKKGSGAEPVSYVEGSLDGVAKSKTQKDTILRALEAAKAVSEYSSILAEGTHVLGKRVEVYWYLDCAWYPGTITACNPRRKTLKVDYDGGEELDVDAAEEPVRLCK</sequence>
<feature type="domain" description="Bromo" evidence="10">
    <location>
        <begin position="2550"/>
        <end position="2603"/>
    </location>
</feature>
<feature type="region of interest" description="Disordered" evidence="9">
    <location>
        <begin position="1682"/>
        <end position="1787"/>
    </location>
</feature>
<comment type="caution">
    <text evidence="13">The sequence shown here is derived from an EMBL/GenBank/DDBJ whole genome shotgun (WGS) entry which is preliminary data.</text>
</comment>
<gene>
    <name evidence="13" type="ORF">FVE85_9709</name>
</gene>
<keyword evidence="2" id="KW-0479">Metal-binding</keyword>
<evidence type="ECO:0000256" key="7">
    <source>
        <dbReference type="PROSITE-ProRule" id="PRU00035"/>
    </source>
</evidence>
<feature type="compositionally biased region" description="Acidic residues" evidence="9">
    <location>
        <begin position="138"/>
        <end position="170"/>
    </location>
</feature>
<feature type="compositionally biased region" description="Basic residues" evidence="9">
    <location>
        <begin position="106"/>
        <end position="122"/>
    </location>
</feature>
<evidence type="ECO:0000256" key="4">
    <source>
        <dbReference type="ARBA" id="ARBA00022833"/>
    </source>
</evidence>
<feature type="domain" description="DDT" evidence="12">
    <location>
        <begin position="224"/>
        <end position="284"/>
    </location>
</feature>
<evidence type="ECO:0000256" key="2">
    <source>
        <dbReference type="ARBA" id="ARBA00022723"/>
    </source>
</evidence>
<dbReference type="OrthoDB" id="548568at2759"/>
<dbReference type="Pfam" id="PF00439">
    <property type="entry name" value="Bromodomain"/>
    <property type="match status" value="1"/>
</dbReference>
<comment type="subcellular location">
    <subcellularLocation>
        <location evidence="1">Nucleus</location>
    </subcellularLocation>
</comment>
<dbReference type="Proteomes" id="UP000324585">
    <property type="component" value="Unassembled WGS sequence"/>
</dbReference>
<protein>
    <submittedName>
        <fullName evidence="13">Transcription intermediary factor 1-alpha</fullName>
    </submittedName>
</protein>
<dbReference type="InterPro" id="IPR001487">
    <property type="entry name" value="Bromodomain"/>
</dbReference>
<keyword evidence="14" id="KW-1185">Reference proteome</keyword>
<feature type="region of interest" description="Disordered" evidence="9">
    <location>
        <begin position="35"/>
        <end position="199"/>
    </location>
</feature>
<dbReference type="InterPro" id="IPR011011">
    <property type="entry name" value="Znf_FYVE_PHD"/>
</dbReference>
<dbReference type="PROSITE" id="PS50016">
    <property type="entry name" value="ZF_PHD_2"/>
    <property type="match status" value="1"/>
</dbReference>
<dbReference type="PANTHER" id="PTHR45975:SF2">
    <property type="entry name" value="NUCLEOSOME-REMODELING FACTOR SUBUNIT BPTF"/>
    <property type="match status" value="1"/>
</dbReference>
<dbReference type="PRINTS" id="PR00503">
    <property type="entry name" value="BROMODOMAIN"/>
</dbReference>
<dbReference type="InterPro" id="IPR018501">
    <property type="entry name" value="DDT_dom"/>
</dbReference>
<keyword evidence="4" id="KW-0862">Zinc</keyword>
<dbReference type="Pfam" id="PF00628">
    <property type="entry name" value="PHD"/>
    <property type="match status" value="1"/>
</dbReference>
<feature type="region of interest" description="Disordered" evidence="9">
    <location>
        <begin position="614"/>
        <end position="633"/>
    </location>
</feature>
<evidence type="ECO:0000256" key="8">
    <source>
        <dbReference type="PROSITE-ProRule" id="PRU00146"/>
    </source>
</evidence>
<feature type="compositionally biased region" description="Basic residues" evidence="9">
    <location>
        <begin position="179"/>
        <end position="190"/>
    </location>
</feature>
<dbReference type="CDD" id="cd15489">
    <property type="entry name" value="PHD_SF"/>
    <property type="match status" value="1"/>
</dbReference>
<dbReference type="Gene3D" id="3.30.40.10">
    <property type="entry name" value="Zinc/RING finger domain, C3HC4 (zinc finger)"/>
    <property type="match status" value="3"/>
</dbReference>
<dbReference type="InterPro" id="IPR001965">
    <property type="entry name" value="Znf_PHD"/>
</dbReference>
<dbReference type="SMART" id="SM00297">
    <property type="entry name" value="BROMO"/>
    <property type="match status" value="1"/>
</dbReference>
<dbReference type="Gene3D" id="2.30.30.140">
    <property type="match status" value="1"/>
</dbReference>
<dbReference type="Gene3D" id="1.20.920.10">
    <property type="entry name" value="Bromodomain-like"/>
    <property type="match status" value="2"/>
</dbReference>
<keyword evidence="6" id="KW-0539">Nucleus</keyword>
<keyword evidence="5 7" id="KW-0103">Bromodomain</keyword>
<dbReference type="GO" id="GO:0006357">
    <property type="term" value="P:regulation of transcription by RNA polymerase II"/>
    <property type="evidence" value="ECO:0007669"/>
    <property type="project" value="InterPro"/>
</dbReference>
<feature type="compositionally biased region" description="Basic residues" evidence="9">
    <location>
        <begin position="59"/>
        <end position="81"/>
    </location>
</feature>
<dbReference type="Pfam" id="PF13832">
    <property type="entry name" value="zf-HC5HC2H_2"/>
    <property type="match status" value="1"/>
</dbReference>
<dbReference type="InterPro" id="IPR028942">
    <property type="entry name" value="WHIM1_dom"/>
</dbReference>
<evidence type="ECO:0000313" key="13">
    <source>
        <dbReference type="EMBL" id="KAA8491662.1"/>
    </source>
</evidence>
<accession>A0A5J4YL02</accession>
<feature type="compositionally biased region" description="Basic and acidic residues" evidence="9">
    <location>
        <begin position="1756"/>
        <end position="1769"/>
    </location>
</feature>
<reference evidence="14" key="1">
    <citation type="journal article" date="2019" name="Nat. Commun.">
        <title>Expansion of phycobilisome linker gene families in mesophilic red algae.</title>
        <authorList>
            <person name="Lee J."/>
            <person name="Kim D."/>
            <person name="Bhattacharya D."/>
            <person name="Yoon H.S."/>
        </authorList>
    </citation>
    <scope>NUCLEOTIDE SEQUENCE [LARGE SCALE GENOMIC DNA]</scope>
    <source>
        <strain evidence="14">CCMP 1328</strain>
    </source>
</reference>
<keyword evidence="3 8" id="KW-0863">Zinc-finger</keyword>
<dbReference type="InterPro" id="IPR019786">
    <property type="entry name" value="Zinc_finger_PHD-type_CS"/>
</dbReference>
<feature type="region of interest" description="Disordered" evidence="9">
    <location>
        <begin position="1983"/>
        <end position="2033"/>
    </location>
</feature>
<feature type="compositionally biased region" description="Basic and acidic residues" evidence="9">
    <location>
        <begin position="2812"/>
        <end position="2823"/>
    </location>
</feature>
<dbReference type="GO" id="GO:0000978">
    <property type="term" value="F:RNA polymerase II cis-regulatory region sequence-specific DNA binding"/>
    <property type="evidence" value="ECO:0007669"/>
    <property type="project" value="TreeGrafter"/>
</dbReference>
<feature type="region of interest" description="Disordered" evidence="9">
    <location>
        <begin position="1"/>
        <end position="21"/>
    </location>
</feature>
<feature type="compositionally biased region" description="Acidic residues" evidence="9">
    <location>
        <begin position="1682"/>
        <end position="1691"/>
    </location>
</feature>
<name>A0A5J4YL02_PORPP</name>
<evidence type="ECO:0000256" key="1">
    <source>
        <dbReference type="ARBA" id="ARBA00004123"/>
    </source>
</evidence>
<evidence type="ECO:0000256" key="9">
    <source>
        <dbReference type="SAM" id="MobiDB-lite"/>
    </source>
</evidence>
<dbReference type="PROSITE" id="PS01359">
    <property type="entry name" value="ZF_PHD_1"/>
    <property type="match status" value="1"/>
</dbReference>